<dbReference type="PROSITE" id="PS51007">
    <property type="entry name" value="CYTC"/>
    <property type="match status" value="1"/>
</dbReference>
<keyword evidence="1" id="KW-0813">Transport</keyword>
<evidence type="ECO:0000256" key="4">
    <source>
        <dbReference type="ARBA" id="ARBA00022982"/>
    </source>
</evidence>
<dbReference type="InterPro" id="IPR009056">
    <property type="entry name" value="Cyt_c-like_dom"/>
</dbReference>
<evidence type="ECO:0000256" key="3">
    <source>
        <dbReference type="ARBA" id="ARBA00022723"/>
    </source>
</evidence>
<evidence type="ECO:0000256" key="7">
    <source>
        <dbReference type="SAM" id="MobiDB-lite"/>
    </source>
</evidence>
<feature type="region of interest" description="Disordered" evidence="7">
    <location>
        <begin position="56"/>
        <end position="80"/>
    </location>
</feature>
<dbReference type="InterPro" id="IPR008168">
    <property type="entry name" value="Cyt_C_IC"/>
</dbReference>
<dbReference type="SUPFAM" id="SSF46626">
    <property type="entry name" value="Cytochrome c"/>
    <property type="match status" value="1"/>
</dbReference>
<feature type="compositionally biased region" description="Low complexity" evidence="7">
    <location>
        <begin position="61"/>
        <end position="75"/>
    </location>
</feature>
<dbReference type="PANTHER" id="PTHR35008:SF8">
    <property type="entry name" value="ALCOHOL DEHYDROGENASE CYTOCHROME C SUBUNIT"/>
    <property type="match status" value="1"/>
</dbReference>
<dbReference type="AlphaFoldDB" id="A0A1I7IC19"/>
<dbReference type="STRING" id="463301.SAMN04487955_106184"/>
<accession>A0A1I7IC19</accession>
<evidence type="ECO:0000256" key="5">
    <source>
        <dbReference type="ARBA" id="ARBA00023004"/>
    </source>
</evidence>
<keyword evidence="5 6" id="KW-0408">Iron</keyword>
<keyword evidence="11" id="KW-1185">Reference proteome</keyword>
<dbReference type="InterPro" id="IPR051459">
    <property type="entry name" value="Cytochrome_c-type_DH"/>
</dbReference>
<sequence length="218" mass="23349">MSERRHKTNDGQEHAAEEFEPYEMHNPVPWPLIALALALAVWGILTLYSTQEAAQDTPPVQQTQGQAQSGGQQAKGRSEAGEALFSSHCATCHQVNGSGIRGAVPPLAGSPYVTNSADVPISIVLFGIENEIEVAGNTYNGLMPTFGHTLDDAQIAAIVSYIRGNWGNDAMPVESSLVSTLRERFAGRDQPWNGGAELAQLFDTGATDQTSANLEETR</sequence>
<reference evidence="11" key="1">
    <citation type="submission" date="2016-10" db="EMBL/GenBank/DDBJ databases">
        <authorList>
            <person name="Varghese N."/>
            <person name="Submissions S."/>
        </authorList>
    </citation>
    <scope>NUCLEOTIDE SEQUENCE [LARGE SCALE GENOMIC DNA]</scope>
    <source>
        <strain evidence="11">CGMCC 1.6981</strain>
    </source>
</reference>
<evidence type="ECO:0000313" key="11">
    <source>
        <dbReference type="Proteomes" id="UP000198693"/>
    </source>
</evidence>
<organism evidence="10 11">
    <name type="scientific">Halomonas korlensis</name>
    <dbReference type="NCBI Taxonomy" id="463301"/>
    <lineage>
        <taxon>Bacteria</taxon>
        <taxon>Pseudomonadati</taxon>
        <taxon>Pseudomonadota</taxon>
        <taxon>Gammaproteobacteria</taxon>
        <taxon>Oceanospirillales</taxon>
        <taxon>Halomonadaceae</taxon>
        <taxon>Halomonas</taxon>
    </lineage>
</organism>
<dbReference type="GO" id="GO:0009055">
    <property type="term" value="F:electron transfer activity"/>
    <property type="evidence" value="ECO:0007669"/>
    <property type="project" value="InterPro"/>
</dbReference>
<dbReference type="OrthoDB" id="9757546at2"/>
<feature type="region of interest" description="Disordered" evidence="7">
    <location>
        <begin position="1"/>
        <end position="20"/>
    </location>
</feature>
<keyword evidence="8" id="KW-1133">Transmembrane helix</keyword>
<evidence type="ECO:0000256" key="8">
    <source>
        <dbReference type="SAM" id="Phobius"/>
    </source>
</evidence>
<evidence type="ECO:0000256" key="6">
    <source>
        <dbReference type="PROSITE-ProRule" id="PRU00433"/>
    </source>
</evidence>
<keyword evidence="4" id="KW-0249">Electron transport</keyword>
<feature type="compositionally biased region" description="Basic and acidic residues" evidence="7">
    <location>
        <begin position="1"/>
        <end position="17"/>
    </location>
</feature>
<dbReference type="Proteomes" id="UP000198693">
    <property type="component" value="Unassembled WGS sequence"/>
</dbReference>
<protein>
    <submittedName>
        <fullName evidence="10">Cytochrome c, mono-and diheme variants</fullName>
    </submittedName>
</protein>
<keyword evidence="2 6" id="KW-0349">Heme</keyword>
<dbReference type="Pfam" id="PF00034">
    <property type="entry name" value="Cytochrom_C"/>
    <property type="match status" value="1"/>
</dbReference>
<evidence type="ECO:0000313" key="10">
    <source>
        <dbReference type="EMBL" id="SFU70376.1"/>
    </source>
</evidence>
<evidence type="ECO:0000256" key="1">
    <source>
        <dbReference type="ARBA" id="ARBA00022448"/>
    </source>
</evidence>
<feature type="domain" description="Cytochrome c" evidence="9">
    <location>
        <begin position="76"/>
        <end position="166"/>
    </location>
</feature>
<dbReference type="GO" id="GO:0005506">
    <property type="term" value="F:iron ion binding"/>
    <property type="evidence" value="ECO:0007669"/>
    <property type="project" value="InterPro"/>
</dbReference>
<dbReference type="GO" id="GO:0020037">
    <property type="term" value="F:heme binding"/>
    <property type="evidence" value="ECO:0007669"/>
    <property type="project" value="InterPro"/>
</dbReference>
<keyword evidence="8" id="KW-0472">Membrane</keyword>
<proteinExistence type="predicted"/>
<keyword evidence="8" id="KW-0812">Transmembrane</keyword>
<keyword evidence="3 6" id="KW-0479">Metal-binding</keyword>
<dbReference type="PRINTS" id="PR00605">
    <property type="entry name" value="CYTCHROMECIC"/>
</dbReference>
<evidence type="ECO:0000256" key="2">
    <source>
        <dbReference type="ARBA" id="ARBA00022617"/>
    </source>
</evidence>
<evidence type="ECO:0000259" key="9">
    <source>
        <dbReference type="PROSITE" id="PS51007"/>
    </source>
</evidence>
<dbReference type="PANTHER" id="PTHR35008">
    <property type="entry name" value="BLL4482 PROTEIN-RELATED"/>
    <property type="match status" value="1"/>
</dbReference>
<dbReference type="RefSeq" id="WP_089795569.1">
    <property type="nucleotide sequence ID" value="NZ_FPBP01000006.1"/>
</dbReference>
<dbReference type="Gene3D" id="1.10.760.10">
    <property type="entry name" value="Cytochrome c-like domain"/>
    <property type="match status" value="1"/>
</dbReference>
<name>A0A1I7IC19_9GAMM</name>
<feature type="transmembrane region" description="Helical" evidence="8">
    <location>
        <begin position="28"/>
        <end position="48"/>
    </location>
</feature>
<gene>
    <name evidence="10" type="ORF">SAMN04487955_106184</name>
</gene>
<dbReference type="InterPro" id="IPR036909">
    <property type="entry name" value="Cyt_c-like_dom_sf"/>
</dbReference>
<dbReference type="EMBL" id="FPBP01000006">
    <property type="protein sequence ID" value="SFU70376.1"/>
    <property type="molecule type" value="Genomic_DNA"/>
</dbReference>